<dbReference type="CDD" id="cd04077">
    <property type="entry name" value="Peptidases_S8_PCSK9_ProteinaseK_like"/>
    <property type="match status" value="1"/>
</dbReference>
<dbReference type="PROSITE" id="PS00136">
    <property type="entry name" value="SUBTILASE_ASP"/>
    <property type="match status" value="1"/>
</dbReference>
<dbReference type="InterPro" id="IPR010259">
    <property type="entry name" value="S8pro/Inhibitor_I9"/>
</dbReference>
<dbReference type="GeneID" id="102806587"/>
<proteinExistence type="inferred from homology"/>
<dbReference type="InterPro" id="IPR037045">
    <property type="entry name" value="S8pro/Inhibitor_I9_sf"/>
</dbReference>
<dbReference type="PANTHER" id="PTHR43806:SF60">
    <property type="entry name" value="PROPROTEIN CONVERTASE SUBTILISIN_KEXIN TYPE 9"/>
    <property type="match status" value="1"/>
</dbReference>
<evidence type="ECO:0000259" key="8">
    <source>
        <dbReference type="Pfam" id="PF00082"/>
    </source>
</evidence>
<feature type="signal peptide" evidence="7">
    <location>
        <begin position="1"/>
        <end position="20"/>
    </location>
</feature>
<dbReference type="Gene3D" id="3.30.70.80">
    <property type="entry name" value="Peptidase S8 propeptide/proteinase inhibitor I9"/>
    <property type="match status" value="1"/>
</dbReference>
<sequence length="391" mass="41941">MELALFIVIALSMSMEYVQAKSEMAEIRRGKPKDVIKNEYLVVMRDNATELDIENSITELETMPSTLNKTFKSYSKALKGFAVRIDSELEKEIRQLPGVLYVQEQTLIYGSDVTWGLDRIDQREKLTDAGVVGYNPPGHGDGVSVYIMDTGIDKNQQEFGKRRHSFYDGVNSKPSPNVCNFHGTHVAGIVGSKTYGVANQAELYSVTVLNCNNAGTLTDIIGGLDYIATHGTKPGVIVMALSGVFVEALNQAIANVEAEGYVVVVAAGNSADDACLYSPGSSEKAITVAATANDDHATTYSNYGECIDIYAPGNYIKTTGSDNKNPPLRSGTSMACPFIAGIAAIHLQKNPDLTPAEVKDIILSSGTKDTVYGTAIDNGSPSLLAYIDPGL</sequence>
<dbReference type="Pfam" id="PF05922">
    <property type="entry name" value="Inhibitor_I9"/>
    <property type="match status" value="1"/>
</dbReference>
<dbReference type="InterPro" id="IPR036852">
    <property type="entry name" value="Peptidase_S8/S53_dom_sf"/>
</dbReference>
<feature type="active site" description="Charge relay system" evidence="5">
    <location>
        <position position="333"/>
    </location>
</feature>
<keyword evidence="2 5" id="KW-0645">Protease</keyword>
<dbReference type="RefSeq" id="XP_006815357.1">
    <property type="nucleotide sequence ID" value="XM_006815294.1"/>
</dbReference>
<evidence type="ECO:0000256" key="5">
    <source>
        <dbReference type="PROSITE-ProRule" id="PRU01240"/>
    </source>
</evidence>
<gene>
    <name evidence="11" type="primary">LOC102806587</name>
</gene>
<dbReference type="Gene3D" id="3.40.50.200">
    <property type="entry name" value="Peptidase S8/S53 domain"/>
    <property type="match status" value="1"/>
</dbReference>
<evidence type="ECO:0000256" key="2">
    <source>
        <dbReference type="ARBA" id="ARBA00022670"/>
    </source>
</evidence>
<dbReference type="InterPro" id="IPR023828">
    <property type="entry name" value="Peptidase_S8_Ser-AS"/>
</dbReference>
<feature type="domain" description="Inhibitor I9" evidence="9">
    <location>
        <begin position="40"/>
        <end position="106"/>
    </location>
</feature>
<accession>A0ABM0M5R6</accession>
<dbReference type="InterPro" id="IPR050131">
    <property type="entry name" value="Peptidase_S8_subtilisin-like"/>
</dbReference>
<dbReference type="InterPro" id="IPR022398">
    <property type="entry name" value="Peptidase_S8_His-AS"/>
</dbReference>
<keyword evidence="10" id="KW-1185">Reference proteome</keyword>
<keyword evidence="4 5" id="KW-0720">Serine protease</keyword>
<dbReference type="InterPro" id="IPR015500">
    <property type="entry name" value="Peptidase_S8_subtilisin-rel"/>
</dbReference>
<dbReference type="PROSITE" id="PS00137">
    <property type="entry name" value="SUBTILASE_HIS"/>
    <property type="match status" value="1"/>
</dbReference>
<dbReference type="PROSITE" id="PS00138">
    <property type="entry name" value="SUBTILASE_SER"/>
    <property type="match status" value="1"/>
</dbReference>
<evidence type="ECO:0000256" key="7">
    <source>
        <dbReference type="SAM" id="SignalP"/>
    </source>
</evidence>
<evidence type="ECO:0000256" key="6">
    <source>
        <dbReference type="RuleBase" id="RU003355"/>
    </source>
</evidence>
<dbReference type="InterPro" id="IPR034193">
    <property type="entry name" value="PCSK9_ProteinaseK-like"/>
</dbReference>
<feature type="chain" id="PRO_5046531617" evidence="7">
    <location>
        <begin position="21"/>
        <end position="391"/>
    </location>
</feature>
<feature type="active site" description="Charge relay system" evidence="5">
    <location>
        <position position="182"/>
    </location>
</feature>
<dbReference type="InterPro" id="IPR000209">
    <property type="entry name" value="Peptidase_S8/S53_dom"/>
</dbReference>
<dbReference type="PANTHER" id="PTHR43806">
    <property type="entry name" value="PEPTIDASE S8"/>
    <property type="match status" value="1"/>
</dbReference>
<comment type="similarity">
    <text evidence="1 5 6">Belongs to the peptidase S8 family.</text>
</comment>
<dbReference type="SUPFAM" id="SSF52743">
    <property type="entry name" value="Subtilisin-like"/>
    <property type="match status" value="1"/>
</dbReference>
<protein>
    <submittedName>
        <fullName evidence="11">Sexual differentiation process putative subtilase-type proteinase isp6-like</fullName>
    </submittedName>
</protein>
<evidence type="ECO:0000313" key="11">
    <source>
        <dbReference type="RefSeq" id="XP_006815357.1"/>
    </source>
</evidence>
<evidence type="ECO:0000259" key="9">
    <source>
        <dbReference type="Pfam" id="PF05922"/>
    </source>
</evidence>
<name>A0ABM0M5R6_SACKO</name>
<keyword evidence="3 5" id="KW-0378">Hydrolase</keyword>
<dbReference type="PROSITE" id="PS51892">
    <property type="entry name" value="SUBTILASE"/>
    <property type="match status" value="1"/>
</dbReference>
<feature type="active site" description="Charge relay system" evidence="5">
    <location>
        <position position="149"/>
    </location>
</feature>
<feature type="domain" description="Peptidase S8/S53" evidence="8">
    <location>
        <begin position="140"/>
        <end position="367"/>
    </location>
</feature>
<organism evidence="10 11">
    <name type="scientific">Saccoglossus kowalevskii</name>
    <name type="common">Acorn worm</name>
    <dbReference type="NCBI Taxonomy" id="10224"/>
    <lineage>
        <taxon>Eukaryota</taxon>
        <taxon>Metazoa</taxon>
        <taxon>Hemichordata</taxon>
        <taxon>Enteropneusta</taxon>
        <taxon>Harrimaniidae</taxon>
        <taxon>Saccoglossus</taxon>
    </lineage>
</organism>
<evidence type="ECO:0000256" key="1">
    <source>
        <dbReference type="ARBA" id="ARBA00011073"/>
    </source>
</evidence>
<keyword evidence="7" id="KW-0732">Signal</keyword>
<reference evidence="11" key="1">
    <citation type="submission" date="2025-08" db="UniProtKB">
        <authorList>
            <consortium name="RefSeq"/>
        </authorList>
    </citation>
    <scope>IDENTIFICATION</scope>
    <source>
        <tissue evidence="11">Testes</tissue>
    </source>
</reference>
<evidence type="ECO:0000313" key="10">
    <source>
        <dbReference type="Proteomes" id="UP000694865"/>
    </source>
</evidence>
<evidence type="ECO:0000256" key="3">
    <source>
        <dbReference type="ARBA" id="ARBA00022801"/>
    </source>
</evidence>
<dbReference type="PRINTS" id="PR00723">
    <property type="entry name" value="SUBTILISIN"/>
</dbReference>
<dbReference type="Proteomes" id="UP000694865">
    <property type="component" value="Unplaced"/>
</dbReference>
<dbReference type="Pfam" id="PF00082">
    <property type="entry name" value="Peptidase_S8"/>
    <property type="match status" value="1"/>
</dbReference>
<dbReference type="InterPro" id="IPR023827">
    <property type="entry name" value="Peptidase_S8_Asp-AS"/>
</dbReference>
<evidence type="ECO:0000256" key="4">
    <source>
        <dbReference type="ARBA" id="ARBA00022825"/>
    </source>
</evidence>